<feature type="domain" description="GCVT N-terminal" evidence="2">
    <location>
        <begin position="33"/>
        <end position="159"/>
    </location>
</feature>
<dbReference type="AlphaFoldDB" id="A0A1H2SDN2"/>
<dbReference type="SUPFAM" id="SSF103025">
    <property type="entry name" value="Folate-binding domain"/>
    <property type="match status" value="1"/>
</dbReference>
<dbReference type="InterPro" id="IPR045179">
    <property type="entry name" value="YgfZ/GcvT"/>
</dbReference>
<proteinExistence type="predicted"/>
<dbReference type="RefSeq" id="WP_074665777.1">
    <property type="nucleotide sequence ID" value="NZ_FNNH01000007.1"/>
</dbReference>
<sequence>MTPVWQTFLQEHHATIEKGQVIHFKEDDAIALKSTQTDTVLVDLSHFGLIHFSGEEALTFLQGQLTCDLRKVNHQIAQHGSYCTPKGRILANFIIWSQADQNGYFMQLPSTLLETVSKRLSMYILRAKVRLNNSSDSLIRIGIAGNKAKSLIEEVFHHTALPMLPLGIVHAAQGSILCRDINRYEIITTLDQAVMIWPHLALQALPVGAICWDWLEIRAGIPVILPINQEQFIPQMVNLDITGGLSFQKGCYPGQEIIARTQYLGKLKRRMYLANIASSQPVIAGDQLFSAELPEQSCGIIVNAAPSPEGGFDALAVIQTNSVESGKIFWKNLEGPVLQIFSLPYLLPQ</sequence>
<evidence type="ECO:0000259" key="2">
    <source>
        <dbReference type="Pfam" id="PF01571"/>
    </source>
</evidence>
<evidence type="ECO:0000313" key="4">
    <source>
        <dbReference type="Proteomes" id="UP000183454"/>
    </source>
</evidence>
<gene>
    <name evidence="3" type="ORF">SAMN05421882_10078</name>
</gene>
<dbReference type="PANTHER" id="PTHR22602:SF0">
    <property type="entry name" value="TRANSFERASE CAF17, MITOCHONDRIAL-RELATED"/>
    <property type="match status" value="1"/>
</dbReference>
<evidence type="ECO:0000313" key="3">
    <source>
        <dbReference type="EMBL" id="SDW29692.1"/>
    </source>
</evidence>
<name>A0A1H2SDN2_9PROT</name>
<dbReference type="EMBL" id="FNNH01000007">
    <property type="protein sequence ID" value="SDW29692.1"/>
    <property type="molecule type" value="Genomic_DNA"/>
</dbReference>
<dbReference type="Proteomes" id="UP000183454">
    <property type="component" value="Unassembled WGS sequence"/>
</dbReference>
<dbReference type="Gene3D" id="3.30.70.1400">
    <property type="entry name" value="Aminomethyltransferase beta-barrel domains"/>
    <property type="match status" value="1"/>
</dbReference>
<feature type="binding site" evidence="1">
    <location>
        <position position="185"/>
    </location>
    <ligand>
        <name>substrate</name>
    </ligand>
</feature>
<dbReference type="PANTHER" id="PTHR22602">
    <property type="entry name" value="TRANSFERASE CAF17, MITOCHONDRIAL-RELATED"/>
    <property type="match status" value="1"/>
</dbReference>
<dbReference type="SUPFAM" id="SSF101790">
    <property type="entry name" value="Aminomethyltransferase beta-barrel domain"/>
    <property type="match status" value="1"/>
</dbReference>
<dbReference type="InterPro" id="IPR017703">
    <property type="entry name" value="YgfZ/GCV_T_CS"/>
</dbReference>
<evidence type="ECO:0000256" key="1">
    <source>
        <dbReference type="PIRSR" id="PIRSR006487-1"/>
    </source>
</evidence>
<accession>A0A1H2SDN2</accession>
<dbReference type="GO" id="GO:0016226">
    <property type="term" value="P:iron-sulfur cluster assembly"/>
    <property type="evidence" value="ECO:0007669"/>
    <property type="project" value="TreeGrafter"/>
</dbReference>
<protein>
    <recommendedName>
        <fullName evidence="2">GCVT N-terminal domain-containing protein</fullName>
    </recommendedName>
</protein>
<dbReference type="InterPro" id="IPR006222">
    <property type="entry name" value="GCVT_N"/>
</dbReference>
<dbReference type="Gene3D" id="2.40.30.160">
    <property type="match status" value="1"/>
</dbReference>
<organism evidence="3 4">
    <name type="scientific">Nitrosomonas communis</name>
    <dbReference type="NCBI Taxonomy" id="44574"/>
    <lineage>
        <taxon>Bacteria</taxon>
        <taxon>Pseudomonadati</taxon>
        <taxon>Pseudomonadota</taxon>
        <taxon>Betaproteobacteria</taxon>
        <taxon>Nitrosomonadales</taxon>
        <taxon>Nitrosomonadaceae</taxon>
        <taxon>Nitrosomonas</taxon>
    </lineage>
</organism>
<dbReference type="PIRSF" id="PIRSF006487">
    <property type="entry name" value="GcvT"/>
    <property type="match status" value="1"/>
</dbReference>
<dbReference type="NCBIfam" id="TIGR03317">
    <property type="entry name" value="ygfZ_signature"/>
    <property type="match status" value="1"/>
</dbReference>
<dbReference type="Gene3D" id="3.30.70.1630">
    <property type="match status" value="1"/>
</dbReference>
<dbReference type="Pfam" id="PF01571">
    <property type="entry name" value="GCV_T"/>
    <property type="match status" value="1"/>
</dbReference>
<dbReference type="InterPro" id="IPR029043">
    <property type="entry name" value="GcvT/YgfZ_C"/>
</dbReference>
<reference evidence="3 4" key="1">
    <citation type="submission" date="2016-10" db="EMBL/GenBank/DDBJ databases">
        <authorList>
            <person name="de Groot N.N."/>
        </authorList>
    </citation>
    <scope>NUCLEOTIDE SEQUENCE [LARGE SCALE GENOMIC DNA]</scope>
    <source>
        <strain evidence="3 4">Nm110</strain>
    </source>
</reference>